<evidence type="ECO:0000313" key="2">
    <source>
        <dbReference type="EMBL" id="KAK7428804.1"/>
    </source>
</evidence>
<gene>
    <name evidence="2" type="ORF">QQZ08_004729</name>
</gene>
<organism evidence="2 3">
    <name type="scientific">Neonectria magnoliae</name>
    <dbReference type="NCBI Taxonomy" id="2732573"/>
    <lineage>
        <taxon>Eukaryota</taxon>
        <taxon>Fungi</taxon>
        <taxon>Dikarya</taxon>
        <taxon>Ascomycota</taxon>
        <taxon>Pezizomycotina</taxon>
        <taxon>Sordariomycetes</taxon>
        <taxon>Hypocreomycetidae</taxon>
        <taxon>Hypocreales</taxon>
        <taxon>Nectriaceae</taxon>
        <taxon>Neonectria</taxon>
    </lineage>
</organism>
<sequence>MFHTFLVDQITRKGKLFGCKVELPAGMKLTTVAGKIGATLQELTNFDYSDEVTTYSETVRTTLVKENAKFFPPWFESLSIVDRTDEDNTATKAKSSSGKRAADDNAGLAPAPKKQRRAEE</sequence>
<proteinExistence type="predicted"/>
<feature type="region of interest" description="Disordered" evidence="1">
    <location>
        <begin position="86"/>
        <end position="120"/>
    </location>
</feature>
<keyword evidence="3" id="KW-1185">Reference proteome</keyword>
<protein>
    <submittedName>
        <fullName evidence="2">Uncharacterized protein</fullName>
    </submittedName>
</protein>
<comment type="caution">
    <text evidence="2">The sequence shown here is derived from an EMBL/GenBank/DDBJ whole genome shotgun (WGS) entry which is preliminary data.</text>
</comment>
<evidence type="ECO:0000313" key="3">
    <source>
        <dbReference type="Proteomes" id="UP001498421"/>
    </source>
</evidence>
<evidence type="ECO:0000256" key="1">
    <source>
        <dbReference type="SAM" id="MobiDB-lite"/>
    </source>
</evidence>
<dbReference type="Proteomes" id="UP001498421">
    <property type="component" value="Unassembled WGS sequence"/>
</dbReference>
<accession>A0ABR1I6G7</accession>
<reference evidence="2 3" key="1">
    <citation type="journal article" date="2025" name="Microbiol. Resour. Announc.">
        <title>Draft genome sequences for Neonectria magnoliae and Neonectria punicea, canker pathogens of Liriodendron tulipifera and Acer saccharum in West Virginia.</title>
        <authorList>
            <person name="Petronek H.M."/>
            <person name="Kasson M.T."/>
            <person name="Metheny A.M."/>
            <person name="Stauder C.M."/>
            <person name="Lovett B."/>
            <person name="Lynch S.C."/>
            <person name="Garnas J.R."/>
            <person name="Kasson L.R."/>
            <person name="Stajich J.E."/>
        </authorList>
    </citation>
    <scope>NUCLEOTIDE SEQUENCE [LARGE SCALE GENOMIC DNA]</scope>
    <source>
        <strain evidence="2 3">NRRL 64651</strain>
    </source>
</reference>
<dbReference type="EMBL" id="JAZAVK010000037">
    <property type="protein sequence ID" value="KAK7428804.1"/>
    <property type="molecule type" value="Genomic_DNA"/>
</dbReference>
<name>A0ABR1I6G7_9HYPO</name>